<organism evidence="1 2">
    <name type="scientific">Streptomyces lonegramiae</name>
    <dbReference type="NCBI Taxonomy" id="3075524"/>
    <lineage>
        <taxon>Bacteria</taxon>
        <taxon>Bacillati</taxon>
        <taxon>Actinomycetota</taxon>
        <taxon>Actinomycetes</taxon>
        <taxon>Kitasatosporales</taxon>
        <taxon>Streptomycetaceae</taxon>
        <taxon>Streptomyces</taxon>
    </lineage>
</organism>
<dbReference type="RefSeq" id="WP_311721472.1">
    <property type="nucleotide sequence ID" value="NZ_JAVRFD010000001.1"/>
</dbReference>
<accession>A0ABU2X6Z8</accession>
<protein>
    <recommendedName>
        <fullName evidence="3">PucR C-terminal helix-turn-helix domain-containing protein</fullName>
    </recommendedName>
</protein>
<evidence type="ECO:0008006" key="3">
    <source>
        <dbReference type="Google" id="ProtNLM"/>
    </source>
</evidence>
<dbReference type="EMBL" id="JAVRFD010000001">
    <property type="protein sequence ID" value="MDT0541214.1"/>
    <property type="molecule type" value="Genomic_DNA"/>
</dbReference>
<sequence length="79" mass="9032">MPSPARDNDRRSRRQPDLFLFLIRLFRAEADTYPAAEAGHDCVARRLERIGKTLNIELTEPTGLIRAGLALTTWRLLNN</sequence>
<dbReference type="Proteomes" id="UP001180754">
    <property type="component" value="Unassembled WGS sequence"/>
</dbReference>
<evidence type="ECO:0000313" key="1">
    <source>
        <dbReference type="EMBL" id="MDT0541214.1"/>
    </source>
</evidence>
<keyword evidence="2" id="KW-1185">Reference proteome</keyword>
<comment type="caution">
    <text evidence="1">The sequence shown here is derived from an EMBL/GenBank/DDBJ whole genome shotgun (WGS) entry which is preliminary data.</text>
</comment>
<proteinExistence type="predicted"/>
<gene>
    <name evidence="1" type="ORF">RND15_00565</name>
</gene>
<evidence type="ECO:0000313" key="2">
    <source>
        <dbReference type="Proteomes" id="UP001180754"/>
    </source>
</evidence>
<reference evidence="1" key="1">
    <citation type="submission" date="2024-05" db="EMBL/GenBank/DDBJ databases">
        <title>30 novel species of actinomycetes from the DSMZ collection.</title>
        <authorList>
            <person name="Nouioui I."/>
        </authorList>
    </citation>
    <scope>NUCLEOTIDE SEQUENCE</scope>
    <source>
        <strain evidence="1">DSM 41529</strain>
    </source>
</reference>
<name>A0ABU2X6Z8_9ACTN</name>